<evidence type="ECO:0000256" key="13">
    <source>
        <dbReference type="ARBA" id="ARBA00023170"/>
    </source>
</evidence>
<evidence type="ECO:0000256" key="17">
    <source>
        <dbReference type="SAM" id="Phobius"/>
    </source>
</evidence>
<gene>
    <name evidence="20" type="primary">CRK10_17</name>
    <name evidence="20" type="ORF">CK203_110808</name>
</gene>
<dbReference type="Pfam" id="PF01657">
    <property type="entry name" value="Stress-antifung"/>
    <property type="match status" value="3"/>
</dbReference>
<feature type="domain" description="Gnk2-homologous" evidence="19">
    <location>
        <begin position="208"/>
        <end position="310"/>
    </location>
</feature>
<keyword evidence="10" id="KW-0067">ATP-binding</keyword>
<feature type="domain" description="Protein kinase" evidence="18">
    <location>
        <begin position="296"/>
        <end position="598"/>
    </location>
</feature>
<dbReference type="InterPro" id="IPR001245">
    <property type="entry name" value="Ser-Thr/Tyr_kinase_cat_dom"/>
</dbReference>
<dbReference type="SMART" id="SM00220">
    <property type="entry name" value="S_TKc"/>
    <property type="match status" value="1"/>
</dbReference>
<evidence type="ECO:0000256" key="7">
    <source>
        <dbReference type="ARBA" id="ARBA00022737"/>
    </source>
</evidence>
<feature type="domain" description="Protein kinase" evidence="18">
    <location>
        <begin position="930"/>
        <end position="1204"/>
    </location>
</feature>
<accession>A0A438C9V1</accession>
<evidence type="ECO:0000256" key="14">
    <source>
        <dbReference type="ARBA" id="ARBA00023180"/>
    </source>
</evidence>
<evidence type="ECO:0000256" key="8">
    <source>
        <dbReference type="ARBA" id="ARBA00022741"/>
    </source>
</evidence>
<reference evidence="20 21" key="1">
    <citation type="journal article" date="2018" name="PLoS Genet.">
        <title>Population sequencing reveals clonal diversity and ancestral inbreeding in the grapevine cultivar Chardonnay.</title>
        <authorList>
            <person name="Roach M.J."/>
            <person name="Johnson D.L."/>
            <person name="Bohlmann J."/>
            <person name="van Vuuren H.J."/>
            <person name="Jones S.J."/>
            <person name="Pretorius I.S."/>
            <person name="Schmidt S.A."/>
            <person name="Borneman A.R."/>
        </authorList>
    </citation>
    <scope>NUCLEOTIDE SEQUENCE [LARGE SCALE GENOMIC DNA]</scope>
    <source>
        <strain evidence="21">cv. Chardonnay</strain>
        <tissue evidence="20">Leaf</tissue>
    </source>
</reference>
<dbReference type="CDD" id="cd14066">
    <property type="entry name" value="STKc_IRAK"/>
    <property type="match status" value="1"/>
</dbReference>
<keyword evidence="6" id="KW-0732">Signal</keyword>
<dbReference type="Proteomes" id="UP000288805">
    <property type="component" value="Unassembled WGS sequence"/>
</dbReference>
<comment type="catalytic activity">
    <reaction evidence="15">
        <text>L-threonyl-[protein] + ATP = O-phospho-L-threonyl-[protein] + ADP + H(+)</text>
        <dbReference type="Rhea" id="RHEA:46608"/>
        <dbReference type="Rhea" id="RHEA-COMP:11060"/>
        <dbReference type="Rhea" id="RHEA-COMP:11605"/>
        <dbReference type="ChEBI" id="CHEBI:15378"/>
        <dbReference type="ChEBI" id="CHEBI:30013"/>
        <dbReference type="ChEBI" id="CHEBI:30616"/>
        <dbReference type="ChEBI" id="CHEBI:61977"/>
        <dbReference type="ChEBI" id="CHEBI:456216"/>
        <dbReference type="EC" id="2.7.11.1"/>
    </reaction>
</comment>
<dbReference type="InterPro" id="IPR000719">
    <property type="entry name" value="Prot_kinase_dom"/>
</dbReference>
<dbReference type="PROSITE" id="PS00108">
    <property type="entry name" value="PROTEIN_KINASE_ST"/>
    <property type="match status" value="2"/>
</dbReference>
<dbReference type="PANTHER" id="PTHR27002:SF1040">
    <property type="entry name" value="OS07G0538400 PROTEIN"/>
    <property type="match status" value="1"/>
</dbReference>
<sequence>MKQSFTMNLMSGNMAPECVMHGQFFPRSDLYCFGILLVEIVSGMRNECSNQPEHAGDLAWRYWNERQTMELIDPVVREYCPITEPLPPSVAHRAEPQKTAVELDAPTMGSVESNCISGQPQDCLLSIYPPILHMMLDFIMPPMNISQYSFTHNAPATIIQWSLQSSTPSDIRGASIPRIRIRPLSSCALPLLLFSCLLPLHFLAKAQAQVHVFCNNPTNYTSGSVFQRNLNLVLSSFAASASISDFNMTTVGQDPDTVYGLIQCRSKNKTLRTTIVVVIVVTIAFIVASTVCGCFLWRRRRTRKISFDSVHENSNTSMDSLLFDLKTLKAATKNFSDEYKLGQGGFGPATRYCYGELPDGREIAVKRLSSSSGQGLEELRTEVTLVTKLLHRNLADKSKGSSLGWERQYKIIYGIARGLLYLHEDSQLRIIHRDMKASNILLDKHMNPKISDFGLARLFCGSQTHGNMNRIAELIDQFLFVDGMKWILGTRSSSFYNSMNLQNLAWQQWANGTALDLVDPALADQFPIHEVLTCIQIGLLCIQDDAADRPSMSEIVLMLSRDFEADEKREDSDTAKLDQNNRKATQLSVNELSHCNWFWHNGDAMNKFFNANKTAQAQVYVYCDAATTNYTSGSVYEKNLNLVLTSLAASASITGFNMTTAGQDPDVAYGLIQCRPDISKGDCQTCSSTSAVEISRRCPNQREAFIQYDNCSLHYSDWRFFSTVNSVPQIVLLNAHNVTNPVLFNDQLESLFENLSSHAASNPSLFSVGSILYTGSTNLYGMMQCTRDLTENNCLGCLQDIRKYIPSDGSQGGQVISPSCSLRYEISPFFLLPPPPPPIRVASPPPPFLGGNSTPTGTSDGENQTLRTIVIVAIPVAIACVVSIICGCFLWRTRRKIKKISFDGVYEGSNTSTESLLIDLTTLKVATRNFSDECKLGEGGFGPVYKGELSDGREIAVKRLSSTSGQGLEELTTEVMLVTKLLHKNLVKLLGFCLEEEEKLLVYEYLPNGSLDKILFDHSRRFSLEWERRYKIIVGIARGLLYLHEDSQLRIIHRDMKASNILLDEHMNPKISDFGLARLFHGSQTQGNTNRIAGTCGYMAPEYAKNGHFSTKSDAYSFGILVLEVVAGRKNSGFHNSLNLQNLAWQHWANGTALDLVDPRLGDQWPRHEVLECIQIGLLCIQEVAADRPSMSEIVLMLSSHTITTPVPLHPPVLAGSRNFESSETMDATKFDQYNRKALQQSVNDVTISELTPRS</sequence>
<dbReference type="PROSITE" id="PS50011">
    <property type="entry name" value="PROTEIN_KINASE_DOM"/>
    <property type="match status" value="2"/>
</dbReference>
<keyword evidence="5 17" id="KW-0812">Transmembrane</keyword>
<evidence type="ECO:0000256" key="1">
    <source>
        <dbReference type="ARBA" id="ARBA00004167"/>
    </source>
</evidence>
<dbReference type="AlphaFoldDB" id="A0A438C9V1"/>
<dbReference type="InterPro" id="IPR002902">
    <property type="entry name" value="GNK2"/>
</dbReference>
<evidence type="ECO:0000256" key="3">
    <source>
        <dbReference type="ARBA" id="ARBA00022527"/>
    </source>
</evidence>
<keyword evidence="13 20" id="KW-0675">Receptor</keyword>
<evidence type="ECO:0000256" key="5">
    <source>
        <dbReference type="ARBA" id="ARBA00022692"/>
    </source>
</evidence>
<dbReference type="EMBL" id="QGNW01002446">
    <property type="protein sequence ID" value="RVW19686.1"/>
    <property type="molecule type" value="Genomic_DNA"/>
</dbReference>
<evidence type="ECO:0000256" key="10">
    <source>
        <dbReference type="ARBA" id="ARBA00022840"/>
    </source>
</evidence>
<keyword evidence="8" id="KW-0547">Nucleotide-binding</keyword>
<keyword evidence="9 20" id="KW-0418">Kinase</keyword>
<evidence type="ECO:0000256" key="9">
    <source>
        <dbReference type="ARBA" id="ARBA00022777"/>
    </source>
</evidence>
<name>A0A438C9V1_VITVI</name>
<dbReference type="GO" id="GO:0016020">
    <property type="term" value="C:membrane"/>
    <property type="evidence" value="ECO:0007669"/>
    <property type="project" value="UniProtKB-SubCell"/>
</dbReference>
<keyword evidence="14" id="KW-0325">Glycoprotein</keyword>
<protein>
    <recommendedName>
        <fullName evidence="2">non-specific serine/threonine protein kinase</fullName>
        <ecNumber evidence="2">2.7.11.1</ecNumber>
    </recommendedName>
</protein>
<evidence type="ECO:0000259" key="19">
    <source>
        <dbReference type="PROSITE" id="PS51473"/>
    </source>
</evidence>
<dbReference type="EC" id="2.7.11.1" evidence="2"/>
<evidence type="ECO:0000256" key="11">
    <source>
        <dbReference type="ARBA" id="ARBA00022989"/>
    </source>
</evidence>
<dbReference type="InterPro" id="IPR008271">
    <property type="entry name" value="Ser/Thr_kinase_AS"/>
</dbReference>
<dbReference type="FunFam" id="1.10.510.10:FF:000129">
    <property type="entry name" value="cysteine-rich receptor-like protein kinase 10"/>
    <property type="match status" value="1"/>
</dbReference>
<evidence type="ECO:0000256" key="4">
    <source>
        <dbReference type="ARBA" id="ARBA00022679"/>
    </source>
</evidence>
<dbReference type="Pfam" id="PF07714">
    <property type="entry name" value="PK_Tyr_Ser-Thr"/>
    <property type="match status" value="1"/>
</dbReference>
<evidence type="ECO:0000256" key="6">
    <source>
        <dbReference type="ARBA" id="ARBA00022729"/>
    </source>
</evidence>
<dbReference type="Gene3D" id="3.30.430.20">
    <property type="entry name" value="Gnk2 domain, C-X8-C-X2-C motif"/>
    <property type="match status" value="3"/>
</dbReference>
<evidence type="ECO:0000256" key="12">
    <source>
        <dbReference type="ARBA" id="ARBA00023136"/>
    </source>
</evidence>
<feature type="transmembrane region" description="Helical" evidence="17">
    <location>
        <begin position="869"/>
        <end position="891"/>
    </location>
</feature>
<dbReference type="GO" id="GO:0005524">
    <property type="term" value="F:ATP binding"/>
    <property type="evidence" value="ECO:0007669"/>
    <property type="project" value="UniProtKB-KW"/>
</dbReference>
<keyword evidence="4" id="KW-0808">Transferase</keyword>
<comment type="catalytic activity">
    <reaction evidence="16">
        <text>L-seryl-[protein] + ATP = O-phospho-L-seryl-[protein] + ADP + H(+)</text>
        <dbReference type="Rhea" id="RHEA:17989"/>
        <dbReference type="Rhea" id="RHEA-COMP:9863"/>
        <dbReference type="Rhea" id="RHEA-COMP:11604"/>
        <dbReference type="ChEBI" id="CHEBI:15378"/>
        <dbReference type="ChEBI" id="CHEBI:29999"/>
        <dbReference type="ChEBI" id="CHEBI:30616"/>
        <dbReference type="ChEBI" id="CHEBI:83421"/>
        <dbReference type="ChEBI" id="CHEBI:456216"/>
        <dbReference type="EC" id="2.7.11.1"/>
    </reaction>
</comment>
<dbReference type="GO" id="GO:0004674">
    <property type="term" value="F:protein serine/threonine kinase activity"/>
    <property type="evidence" value="ECO:0007669"/>
    <property type="project" value="UniProtKB-KW"/>
</dbReference>
<dbReference type="PROSITE" id="PS51473">
    <property type="entry name" value="GNK2"/>
    <property type="match status" value="3"/>
</dbReference>
<comment type="subcellular location">
    <subcellularLocation>
        <location evidence="1">Membrane</location>
        <topology evidence="1">Single-pass membrane protein</topology>
    </subcellularLocation>
</comment>
<feature type="domain" description="Gnk2-homologous" evidence="19">
    <location>
        <begin position="618"/>
        <end position="720"/>
    </location>
</feature>
<keyword evidence="7" id="KW-0677">Repeat</keyword>
<evidence type="ECO:0000313" key="21">
    <source>
        <dbReference type="Proteomes" id="UP000288805"/>
    </source>
</evidence>
<dbReference type="InterPro" id="IPR011009">
    <property type="entry name" value="Kinase-like_dom_sf"/>
</dbReference>
<proteinExistence type="predicted"/>
<dbReference type="Gene3D" id="3.30.200.20">
    <property type="entry name" value="Phosphorylase Kinase, domain 1"/>
    <property type="match status" value="2"/>
</dbReference>
<evidence type="ECO:0000313" key="20">
    <source>
        <dbReference type="EMBL" id="RVW19686.1"/>
    </source>
</evidence>
<dbReference type="Gene3D" id="1.10.510.10">
    <property type="entry name" value="Transferase(Phosphotransferase) domain 1"/>
    <property type="match status" value="4"/>
</dbReference>
<keyword evidence="11 17" id="KW-1133">Transmembrane helix</keyword>
<keyword evidence="12 17" id="KW-0472">Membrane</keyword>
<evidence type="ECO:0000259" key="18">
    <source>
        <dbReference type="PROSITE" id="PS50011"/>
    </source>
</evidence>
<evidence type="ECO:0000256" key="16">
    <source>
        <dbReference type="ARBA" id="ARBA00048679"/>
    </source>
</evidence>
<organism evidence="20 21">
    <name type="scientific">Vitis vinifera</name>
    <name type="common">Grape</name>
    <dbReference type="NCBI Taxonomy" id="29760"/>
    <lineage>
        <taxon>Eukaryota</taxon>
        <taxon>Viridiplantae</taxon>
        <taxon>Streptophyta</taxon>
        <taxon>Embryophyta</taxon>
        <taxon>Tracheophyta</taxon>
        <taxon>Spermatophyta</taxon>
        <taxon>Magnoliopsida</taxon>
        <taxon>eudicotyledons</taxon>
        <taxon>Gunneridae</taxon>
        <taxon>Pentapetalae</taxon>
        <taxon>rosids</taxon>
        <taxon>Vitales</taxon>
        <taxon>Vitaceae</taxon>
        <taxon>Viteae</taxon>
        <taxon>Vitis</taxon>
    </lineage>
</organism>
<dbReference type="CDD" id="cd23509">
    <property type="entry name" value="Gnk2-like"/>
    <property type="match status" value="3"/>
</dbReference>
<evidence type="ECO:0000256" key="15">
    <source>
        <dbReference type="ARBA" id="ARBA00047899"/>
    </source>
</evidence>
<dbReference type="SUPFAM" id="SSF56112">
    <property type="entry name" value="Protein kinase-like (PK-like)"/>
    <property type="match status" value="3"/>
</dbReference>
<dbReference type="PANTHER" id="PTHR27002">
    <property type="entry name" value="RECEPTOR-LIKE SERINE/THREONINE-PROTEIN KINASE SD1-8"/>
    <property type="match status" value="1"/>
</dbReference>
<feature type="transmembrane region" description="Helical" evidence="17">
    <location>
        <begin position="275"/>
        <end position="298"/>
    </location>
</feature>
<dbReference type="Pfam" id="PF00069">
    <property type="entry name" value="Pkinase"/>
    <property type="match status" value="1"/>
</dbReference>
<comment type="caution">
    <text evidence="20">The sequence shown here is derived from an EMBL/GenBank/DDBJ whole genome shotgun (WGS) entry which is preliminary data.</text>
</comment>
<keyword evidence="3" id="KW-0723">Serine/threonine-protein kinase</keyword>
<dbReference type="FunFam" id="1.10.510.10:FF:001023">
    <property type="entry name" value="Os07g0541700 protein"/>
    <property type="match status" value="1"/>
</dbReference>
<dbReference type="GO" id="GO:0006950">
    <property type="term" value="P:response to stress"/>
    <property type="evidence" value="ECO:0007669"/>
    <property type="project" value="UniProtKB-ARBA"/>
</dbReference>
<feature type="domain" description="Gnk2-homologous" evidence="19">
    <location>
        <begin position="726"/>
        <end position="829"/>
    </location>
</feature>
<dbReference type="InterPro" id="IPR038408">
    <property type="entry name" value="GNK2_sf"/>
</dbReference>
<dbReference type="FunFam" id="3.30.200.20:FF:000142">
    <property type="entry name" value="Cysteine-rich receptor-like protein kinase 10"/>
    <property type="match status" value="1"/>
</dbReference>
<evidence type="ECO:0000256" key="2">
    <source>
        <dbReference type="ARBA" id="ARBA00012513"/>
    </source>
</evidence>